<organism evidence="1 2">
    <name type="scientific">Nitrospirillum amazonense</name>
    <dbReference type="NCBI Taxonomy" id="28077"/>
    <lineage>
        <taxon>Bacteria</taxon>
        <taxon>Pseudomonadati</taxon>
        <taxon>Pseudomonadota</taxon>
        <taxon>Alphaproteobacteria</taxon>
        <taxon>Rhodospirillales</taxon>
        <taxon>Azospirillaceae</taxon>
        <taxon>Nitrospirillum</taxon>
    </lineage>
</organism>
<dbReference type="AlphaFoldDB" id="A0A560FTM4"/>
<sequence length="217" mass="24646">MHNIQRNGSPERHNPDTIALIKLMSDQGYPIYRIASALNMSPSYLSILINWYFPELSSRNIDLRLYQLETIEALLRAGETVPSIAVILGKSQHTIRQYIYRNIRGFGGTSKLTPEIITHIGDLYRQGHKPAHISRETGISEYYVRNAIGQYFPTLKPRNPVVLKDRIRKIGEMLDAGQSYKAIAAALDTSTGNVHSLIFRHFPSRRNEPRGGKYIAK</sequence>
<gene>
    <name evidence="1" type="ORF">FBZ88_11134</name>
</gene>
<comment type="caution">
    <text evidence="1">The sequence shown here is derived from an EMBL/GenBank/DDBJ whole genome shotgun (WGS) entry which is preliminary data.</text>
</comment>
<dbReference type="RefSeq" id="WP_145618374.1">
    <property type="nucleotide sequence ID" value="NZ_VITO01000011.1"/>
</dbReference>
<evidence type="ECO:0000313" key="2">
    <source>
        <dbReference type="Proteomes" id="UP000316545"/>
    </source>
</evidence>
<keyword evidence="2" id="KW-1185">Reference proteome</keyword>
<reference evidence="1 2" key="1">
    <citation type="submission" date="2019-06" db="EMBL/GenBank/DDBJ databases">
        <title>Genomic Encyclopedia of Type Strains, Phase IV (KMG-V): Genome sequencing to study the core and pangenomes of soil and plant-associated prokaryotes.</title>
        <authorList>
            <person name="Whitman W."/>
        </authorList>
    </citation>
    <scope>NUCLEOTIDE SEQUENCE [LARGE SCALE GENOMIC DNA]</scope>
    <source>
        <strain evidence="1 2">BR 11865</strain>
    </source>
</reference>
<dbReference type="EMBL" id="VITO01000011">
    <property type="protein sequence ID" value="TWB24957.1"/>
    <property type="molecule type" value="Genomic_DNA"/>
</dbReference>
<evidence type="ECO:0000313" key="1">
    <source>
        <dbReference type="EMBL" id="TWB24957.1"/>
    </source>
</evidence>
<dbReference type="Proteomes" id="UP000316545">
    <property type="component" value="Unassembled WGS sequence"/>
</dbReference>
<proteinExistence type="predicted"/>
<name>A0A560FTM4_9PROT</name>
<protein>
    <submittedName>
        <fullName evidence="1">Uncharacterized protein</fullName>
    </submittedName>
</protein>
<accession>A0A560FTM4</accession>